<dbReference type="GO" id="GO:0007059">
    <property type="term" value="P:chromosome segregation"/>
    <property type="evidence" value="ECO:0007669"/>
    <property type="project" value="UniProtKB-KW"/>
</dbReference>
<dbReference type="SUPFAM" id="SSF68906">
    <property type="entry name" value="SAP domain"/>
    <property type="match status" value="1"/>
</dbReference>
<dbReference type="InterPro" id="IPR036361">
    <property type="entry name" value="SAP_dom_sf"/>
</dbReference>
<feature type="compositionally biased region" description="Basic and acidic residues" evidence="8">
    <location>
        <begin position="528"/>
        <end position="537"/>
    </location>
</feature>
<reference evidence="10 11" key="1">
    <citation type="submission" date="2018-08" db="EMBL/GenBank/DDBJ databases">
        <title>Aphanomyces genome sequencing and annotation.</title>
        <authorList>
            <person name="Minardi D."/>
            <person name="Oidtmann B."/>
            <person name="Van Der Giezen M."/>
            <person name="Studholme D.J."/>
        </authorList>
    </citation>
    <scope>NUCLEOTIDE SEQUENCE [LARGE SCALE GENOMIC DNA]</scope>
    <source>
        <strain evidence="10 11">NJM0002</strain>
    </source>
</reference>
<accession>A0A3R6Z680</accession>
<feature type="compositionally biased region" description="Basic and acidic residues" evidence="8">
    <location>
        <begin position="1223"/>
        <end position="1234"/>
    </location>
</feature>
<dbReference type="Proteomes" id="UP000285060">
    <property type="component" value="Unassembled WGS sequence"/>
</dbReference>
<dbReference type="CDD" id="cd22249">
    <property type="entry name" value="UDM1_RNF168_RNF169-like"/>
    <property type="match status" value="1"/>
</dbReference>
<dbReference type="SMART" id="SM00513">
    <property type="entry name" value="SAP"/>
    <property type="match status" value="1"/>
</dbReference>
<feature type="compositionally biased region" description="Basic and acidic residues" evidence="8">
    <location>
        <begin position="1002"/>
        <end position="1018"/>
    </location>
</feature>
<evidence type="ECO:0000313" key="10">
    <source>
        <dbReference type="EMBL" id="RHY31386.1"/>
    </source>
</evidence>
<feature type="compositionally biased region" description="Polar residues" evidence="8">
    <location>
        <begin position="180"/>
        <end position="204"/>
    </location>
</feature>
<keyword evidence="6" id="KW-0206">Cytoskeleton</keyword>
<feature type="domain" description="SAP" evidence="9">
    <location>
        <begin position="141"/>
        <end position="175"/>
    </location>
</feature>
<dbReference type="InterPro" id="IPR005635">
    <property type="entry name" value="Inner_centromere_prot_ARK-bd"/>
</dbReference>
<feature type="compositionally biased region" description="Basic and acidic residues" evidence="8">
    <location>
        <begin position="75"/>
        <end position="87"/>
    </location>
</feature>
<dbReference type="PANTHER" id="PTHR13142:SF1">
    <property type="entry name" value="INNER CENTROMERE PROTEIN"/>
    <property type="match status" value="1"/>
</dbReference>
<protein>
    <recommendedName>
        <fullName evidence="9">SAP domain-containing protein</fullName>
    </recommendedName>
</protein>
<feature type="compositionally biased region" description="Polar residues" evidence="8">
    <location>
        <begin position="883"/>
        <end position="895"/>
    </location>
</feature>
<comment type="caution">
    <text evidence="10">The sequence shown here is derived from an EMBL/GenBank/DDBJ whole genome shotgun (WGS) entry which is preliminary data.</text>
</comment>
<dbReference type="Gene3D" id="1.10.720.30">
    <property type="entry name" value="SAP domain"/>
    <property type="match status" value="1"/>
</dbReference>
<feature type="compositionally biased region" description="Basic and acidic residues" evidence="8">
    <location>
        <begin position="1061"/>
        <end position="1082"/>
    </location>
</feature>
<dbReference type="GO" id="GO:0005634">
    <property type="term" value="C:nucleus"/>
    <property type="evidence" value="ECO:0007669"/>
    <property type="project" value="UniProtKB-SubCell"/>
</dbReference>
<evidence type="ECO:0000256" key="3">
    <source>
        <dbReference type="ARBA" id="ARBA00010042"/>
    </source>
</evidence>
<comment type="similarity">
    <text evidence="3">Belongs to the INCENP family.</text>
</comment>
<feature type="region of interest" description="Disordered" evidence="8">
    <location>
        <begin position="366"/>
        <end position="694"/>
    </location>
</feature>
<feature type="region of interest" description="Disordered" evidence="8">
    <location>
        <begin position="1212"/>
        <end position="1246"/>
    </location>
</feature>
<keyword evidence="5" id="KW-0159">Chromosome partition</keyword>
<evidence type="ECO:0000256" key="4">
    <source>
        <dbReference type="ARBA" id="ARBA00022490"/>
    </source>
</evidence>
<feature type="compositionally biased region" description="Polar residues" evidence="8">
    <location>
        <begin position="569"/>
        <end position="578"/>
    </location>
</feature>
<dbReference type="PANTHER" id="PTHR13142">
    <property type="entry name" value="INNER CENTROMERE PROTEIN"/>
    <property type="match status" value="1"/>
</dbReference>
<keyword evidence="4" id="KW-0963">Cytoplasm</keyword>
<evidence type="ECO:0000313" key="11">
    <source>
        <dbReference type="Proteomes" id="UP000285060"/>
    </source>
</evidence>
<proteinExistence type="inferred from homology"/>
<keyword evidence="11" id="KW-1185">Reference proteome</keyword>
<organism evidence="10 11">
    <name type="scientific">Aphanomyces invadans</name>
    <dbReference type="NCBI Taxonomy" id="157072"/>
    <lineage>
        <taxon>Eukaryota</taxon>
        <taxon>Sar</taxon>
        <taxon>Stramenopiles</taxon>
        <taxon>Oomycota</taxon>
        <taxon>Saprolegniomycetes</taxon>
        <taxon>Saprolegniales</taxon>
        <taxon>Verrucalvaceae</taxon>
        <taxon>Aphanomyces</taxon>
    </lineage>
</organism>
<evidence type="ECO:0000256" key="5">
    <source>
        <dbReference type="ARBA" id="ARBA00022829"/>
    </source>
</evidence>
<feature type="compositionally biased region" description="Polar residues" evidence="8">
    <location>
        <begin position="419"/>
        <end position="430"/>
    </location>
</feature>
<evidence type="ECO:0000256" key="2">
    <source>
        <dbReference type="ARBA" id="ARBA00004186"/>
    </source>
</evidence>
<evidence type="ECO:0000259" key="9">
    <source>
        <dbReference type="PROSITE" id="PS50800"/>
    </source>
</evidence>
<keyword evidence="7" id="KW-0539">Nucleus</keyword>
<dbReference type="VEuPathDB" id="FungiDB:H310_05917"/>
<comment type="subcellular location">
    <subcellularLocation>
        <location evidence="2">Cytoplasm</location>
        <location evidence="2">Cytoskeleton</location>
        <location evidence="2">Spindle</location>
    </subcellularLocation>
    <subcellularLocation>
        <location evidence="1">Nucleus</location>
    </subcellularLocation>
</comment>
<feature type="compositionally biased region" description="Low complexity" evidence="8">
    <location>
        <begin position="376"/>
        <end position="389"/>
    </location>
</feature>
<feature type="region of interest" description="Disordered" evidence="8">
    <location>
        <begin position="870"/>
        <end position="906"/>
    </location>
</feature>
<feature type="compositionally biased region" description="Basic and acidic residues" evidence="8">
    <location>
        <begin position="1028"/>
        <end position="1049"/>
    </location>
</feature>
<dbReference type="InterPro" id="IPR003034">
    <property type="entry name" value="SAP_dom"/>
</dbReference>
<evidence type="ECO:0000256" key="8">
    <source>
        <dbReference type="SAM" id="MobiDB-lite"/>
    </source>
</evidence>
<sequence>MEHDEDHFRKAQEHISENTRQVVLALEQSAKEHSKWLAALCCSISLDIRRPAVNAKKRRLDLDAAHRLADPLPALEKRQKSIEDKGIAESVKSPCPDENTSAQLAEDVHEQAKLRSSRNPSRKRSIRDSEVNEEAPEELNPFAMKVAELKQALKDRGLKTAGLKASLIARLLEAIESEKVSSVTSSRPTSHGSSAYPQIKTDLSSDPAVDKSDEIVEESDASFVEAQSQHDVNENSTTIHSPARTTLFSNEKGTVAKSTVGKNDDDVVVVKKSTVGSTSERPATVITDLPHKHPTSPSRLTPKPSSDDQHDTKHSRKSRMAKFVNLHPPLVADPSDVEDNDDGDRIVKLESSINSASAAANLVDLVSPESEKDGPSRASPASRNRSPIAAKKERPPFSREQANNASIVVDLVSPEKETPSPNKSARSQSPESKKSSPAVVKKTRHADHPTTKPVPAIKQVATSLSMAKAPSILASPQRNHDRPDATTQPSENSTVVGSTSPTRVQFPTSSSPPRVGHENSPGSPKSPPDQRVRKESFQDVQVPSHPTKSVKAVALFDTTVSPYLPPARSKSNIATSSFDGRPGHSTITALDEPKTPTDETLQPMQELLVSRRPHENQPLTSIRSNRKLLDDDNMRLQVPRAQTPQLFGASESSRRPLFGGDISPIASTDDRSNLHSKASNSPPRAFSMQPRREDDAVGVAKSDLLISTAASLFASATSPIVKGFASFKSAFGLTKTLDNEATNSSDSIKSPVPKVPAPKVFQSKATFASKRQGVPATSSLYETLQARNTAVSLAPPIARPGQQQELGSSVKRSHSPVARNVTTGMEDLVASKDREFQQAIERESIRLRLAAKESAKKRIEREMDTIKAGTNSVAASTEDVSDDQTVSSSKASVGNASDPHDLNDQDEVTMSLPSVESSLNEPSASEVVATSIAAGIAKKPSNLVSGLHSLTSLVVKDSSAQAQNPSNARGAGPSVVSALRMAERNRLTEQKRLLDKKKRKEALLKKYEEQRKLDEERRKKATSASAKEQSERAAKELRLKKERETELAKKKQHRLQDMQALDEKKKQLAKEKEHAMKDKVEKMVAPPLPPTPSLAHAAPPVKPPMAKQNTPSKKELTNYEMSDGPERYVNAASPCAVIDFIHSDDSGNSDSECKKIPSWAQRDALEQALARQFGPSAIDPTPTIFPDFVDTCDLEGNKTVLSLNVANAIMDLQPFSNPRTPPRRSDSKSARAREIGSLTGRPCVTK</sequence>
<evidence type="ECO:0000256" key="1">
    <source>
        <dbReference type="ARBA" id="ARBA00004123"/>
    </source>
</evidence>
<gene>
    <name evidence="10" type="ORF">DYB32_003564</name>
</gene>
<dbReference type="AlphaFoldDB" id="A0A3R6Z680"/>
<dbReference type="EMBL" id="QUSY01000219">
    <property type="protein sequence ID" value="RHY31386.1"/>
    <property type="molecule type" value="Genomic_DNA"/>
</dbReference>
<feature type="compositionally biased region" description="Polar residues" evidence="8">
    <location>
        <begin position="538"/>
        <end position="547"/>
    </location>
</feature>
<feature type="compositionally biased region" description="Polar residues" evidence="8">
    <location>
        <begin position="485"/>
        <end position="512"/>
    </location>
</feature>
<feature type="region of interest" description="Disordered" evidence="8">
    <location>
        <begin position="75"/>
        <end position="136"/>
    </location>
</feature>
<feature type="region of interest" description="Disordered" evidence="8">
    <location>
        <begin position="1002"/>
        <end position="1118"/>
    </location>
</feature>
<dbReference type="PROSITE" id="PS50800">
    <property type="entry name" value="SAP"/>
    <property type="match status" value="1"/>
</dbReference>
<feature type="region of interest" description="Disordered" evidence="8">
    <location>
        <begin position="178"/>
        <end position="245"/>
    </location>
</feature>
<feature type="region of interest" description="Disordered" evidence="8">
    <location>
        <begin position="272"/>
        <end position="343"/>
    </location>
</feature>
<feature type="compositionally biased region" description="Polar residues" evidence="8">
    <location>
        <begin position="225"/>
        <end position="245"/>
    </location>
</feature>
<dbReference type="GO" id="GO:0005819">
    <property type="term" value="C:spindle"/>
    <property type="evidence" value="ECO:0007669"/>
    <property type="project" value="UniProtKB-SubCell"/>
</dbReference>
<dbReference type="Pfam" id="PF02037">
    <property type="entry name" value="SAP"/>
    <property type="match status" value="1"/>
</dbReference>
<name>A0A3R6Z680_9STRA</name>
<evidence type="ECO:0000256" key="6">
    <source>
        <dbReference type="ARBA" id="ARBA00023212"/>
    </source>
</evidence>
<evidence type="ECO:0000256" key="7">
    <source>
        <dbReference type="ARBA" id="ARBA00023242"/>
    </source>
</evidence>
<dbReference type="Pfam" id="PF03941">
    <property type="entry name" value="INCENP_ARK-bind"/>
    <property type="match status" value="1"/>
</dbReference>